<dbReference type="Gene3D" id="3.30.9.10">
    <property type="entry name" value="D-Amino Acid Oxidase, subunit A, domain 2"/>
    <property type="match status" value="1"/>
</dbReference>
<dbReference type="Pfam" id="PF01266">
    <property type="entry name" value="DAO"/>
    <property type="match status" value="1"/>
</dbReference>
<dbReference type="Gene3D" id="3.50.50.60">
    <property type="entry name" value="FAD/NAD(P)-binding domain"/>
    <property type="match status" value="1"/>
</dbReference>
<dbReference type="InterPro" id="IPR036188">
    <property type="entry name" value="FAD/NAD-bd_sf"/>
</dbReference>
<accession>A0ABY7SXF6</accession>
<reference evidence="3 4" key="1">
    <citation type="submission" date="2021-01" db="EMBL/GenBank/DDBJ databases">
        <title>Biogeographic distribution of Paracoccus.</title>
        <authorList>
            <person name="Hollensteiner J."/>
            <person name="Leineberger J."/>
            <person name="Brinkhoff T."/>
            <person name="Daniel R."/>
        </authorList>
    </citation>
    <scope>NUCLEOTIDE SEQUENCE [LARGE SCALE GENOMIC DNA]</scope>
    <source>
        <strain evidence="3 4">LMG25392</strain>
    </source>
</reference>
<dbReference type="SUPFAM" id="SSF51971">
    <property type="entry name" value="Nucleotide-binding domain"/>
    <property type="match status" value="1"/>
</dbReference>
<gene>
    <name evidence="3" type="ORF">JHW45_16535</name>
</gene>
<organism evidence="3 4">
    <name type="scientific">Paracoccus stylophorae</name>
    <dbReference type="NCBI Taxonomy" id="659350"/>
    <lineage>
        <taxon>Bacteria</taxon>
        <taxon>Pseudomonadati</taxon>
        <taxon>Pseudomonadota</taxon>
        <taxon>Alphaproteobacteria</taxon>
        <taxon>Rhodobacterales</taxon>
        <taxon>Paracoccaceae</taxon>
        <taxon>Paracoccus</taxon>
    </lineage>
</organism>
<proteinExistence type="predicted"/>
<keyword evidence="1" id="KW-0560">Oxidoreductase</keyword>
<dbReference type="PANTHER" id="PTHR13847:SF289">
    <property type="entry name" value="GLYCINE OXIDASE"/>
    <property type="match status" value="1"/>
</dbReference>
<feature type="domain" description="FAD dependent oxidoreductase" evidence="2">
    <location>
        <begin position="7"/>
        <end position="332"/>
    </location>
</feature>
<evidence type="ECO:0000259" key="2">
    <source>
        <dbReference type="Pfam" id="PF01266"/>
    </source>
</evidence>
<evidence type="ECO:0000256" key="1">
    <source>
        <dbReference type="ARBA" id="ARBA00023002"/>
    </source>
</evidence>
<protein>
    <submittedName>
        <fullName evidence="3">FAD-dependent oxidoreductase</fullName>
    </submittedName>
</protein>
<dbReference type="PANTHER" id="PTHR13847">
    <property type="entry name" value="SARCOSINE DEHYDROGENASE-RELATED"/>
    <property type="match status" value="1"/>
</dbReference>
<evidence type="ECO:0000313" key="3">
    <source>
        <dbReference type="EMBL" id="WCR10627.1"/>
    </source>
</evidence>
<dbReference type="InterPro" id="IPR006076">
    <property type="entry name" value="FAD-dep_OxRdtase"/>
</dbReference>
<sequence length="347" mass="36595">MAGLTSITIIGAGILGLSCGWEIARRGHHVRVFEAERIGAGASGGTVGALAPHAPENWNEKKAFQLDSLILAAPFWAGIETASGLSSGFGRTGRLQPVPDARMAALMEDRIAAAARQWPPTMPMRLTASPASPLVPDSPTGLWAQDLLSARIDPRAALSAAAAAIRAAGGEIVEGRRIEDWQRDGPVLWTTGAPGLAMLERDLGRPMGTGIKGQSALLRFAAPDAPQIFAQGLHIVPHANGTTAIGSTSENAFDHVDPDAMLDDLIAQARAVCPALADAPVIDRWAGLRPRARSRAPLLGAWPGRRGHFVANGGFKIGFGMAPKIAQVMADLILQDRDRIPQGFRLR</sequence>
<name>A0ABY7SXF6_9RHOB</name>
<dbReference type="Proteomes" id="UP001218412">
    <property type="component" value="Chromosome"/>
</dbReference>
<keyword evidence="4" id="KW-1185">Reference proteome</keyword>
<evidence type="ECO:0000313" key="4">
    <source>
        <dbReference type="Proteomes" id="UP001218412"/>
    </source>
</evidence>
<dbReference type="EMBL" id="CP067134">
    <property type="protein sequence ID" value="WCR10627.1"/>
    <property type="molecule type" value="Genomic_DNA"/>
</dbReference>